<dbReference type="AlphaFoldDB" id="A0A6A4KSY6"/>
<dbReference type="SMART" id="SM00451">
    <property type="entry name" value="ZnF_U1"/>
    <property type="match status" value="1"/>
</dbReference>
<dbReference type="InterPro" id="IPR013085">
    <property type="entry name" value="U1-CZ_Znf_C2H2"/>
</dbReference>
<evidence type="ECO:0000256" key="4">
    <source>
        <dbReference type="ARBA" id="ARBA00022833"/>
    </source>
</evidence>
<comment type="caution">
    <text evidence="8">The sequence shown here is derived from an EMBL/GenBank/DDBJ whole genome shotgun (WGS) entry which is preliminary data.</text>
</comment>
<evidence type="ECO:0000256" key="6">
    <source>
        <dbReference type="SAM" id="MobiDB-lite"/>
    </source>
</evidence>
<dbReference type="Pfam" id="PF06220">
    <property type="entry name" value="zf-U1"/>
    <property type="match status" value="1"/>
</dbReference>
<gene>
    <name evidence="8" type="ORF">C3L33_20898</name>
</gene>
<evidence type="ECO:0000256" key="3">
    <source>
        <dbReference type="ARBA" id="ARBA00022771"/>
    </source>
</evidence>
<feature type="region of interest" description="Disordered" evidence="6">
    <location>
        <begin position="216"/>
        <end position="240"/>
    </location>
</feature>
<dbReference type="PROSITE" id="PS50171">
    <property type="entry name" value="ZF_MATRIN"/>
    <property type="match status" value="1"/>
</dbReference>
<evidence type="ECO:0000256" key="5">
    <source>
        <dbReference type="ARBA" id="ARBA00023242"/>
    </source>
</evidence>
<dbReference type="GO" id="GO:0003723">
    <property type="term" value="F:RNA binding"/>
    <property type="evidence" value="ECO:0007669"/>
    <property type="project" value="TreeGrafter"/>
</dbReference>
<dbReference type="Proteomes" id="UP000428333">
    <property type="component" value="Linkage Group LG13"/>
</dbReference>
<proteinExistence type="predicted"/>
<feature type="compositionally biased region" description="Polar residues" evidence="6">
    <location>
        <begin position="185"/>
        <end position="204"/>
    </location>
</feature>
<dbReference type="EMBL" id="QEFC01003702">
    <property type="protein sequence ID" value="KAE9447194.1"/>
    <property type="molecule type" value="Genomic_DNA"/>
</dbReference>
<keyword evidence="2" id="KW-0479">Metal-binding</keyword>
<dbReference type="Gene3D" id="3.30.160.60">
    <property type="entry name" value="Classic Zinc Finger"/>
    <property type="match status" value="1"/>
</dbReference>
<dbReference type="InterPro" id="IPR000690">
    <property type="entry name" value="Matrin/U1-C_Znf_C2H2"/>
</dbReference>
<evidence type="ECO:0000256" key="2">
    <source>
        <dbReference type="ARBA" id="ARBA00022723"/>
    </source>
</evidence>
<comment type="subcellular location">
    <subcellularLocation>
        <location evidence="1">Nucleus</location>
    </subcellularLocation>
</comment>
<feature type="domain" description="Matrin-type" evidence="7">
    <location>
        <begin position="17"/>
        <end position="48"/>
    </location>
</feature>
<reference evidence="8 9" key="1">
    <citation type="journal article" date="2019" name="Genome Biol. Evol.">
        <title>The Rhododendron genome and chromosomal organization provide insight into shared whole-genome duplications across the heath family (Ericaceae).</title>
        <authorList>
            <person name="Soza V.L."/>
            <person name="Lindsley D."/>
            <person name="Waalkes A."/>
            <person name="Ramage E."/>
            <person name="Patwardhan R.P."/>
            <person name="Burton J.N."/>
            <person name="Adey A."/>
            <person name="Kumar A."/>
            <person name="Qiu R."/>
            <person name="Shendure J."/>
            <person name="Hall B."/>
        </authorList>
    </citation>
    <scope>NUCLEOTIDE SEQUENCE [LARGE SCALE GENOMIC DNA]</scope>
    <source>
        <strain evidence="8">RSF 1966-606</strain>
    </source>
</reference>
<evidence type="ECO:0000313" key="8">
    <source>
        <dbReference type="EMBL" id="KAE9447194.1"/>
    </source>
</evidence>
<keyword evidence="3" id="KW-0863">Zinc-finger</keyword>
<evidence type="ECO:0000313" key="9">
    <source>
        <dbReference type="Proteomes" id="UP000428333"/>
    </source>
</evidence>
<feature type="non-terminal residue" evidence="8">
    <location>
        <position position="1"/>
    </location>
</feature>
<dbReference type="PANTHER" id="PTHR13173">
    <property type="entry name" value="WW DOMAIN BINDING PROTEIN 4"/>
    <property type="match status" value="1"/>
</dbReference>
<name>A0A6A4KSY6_9ERIC</name>
<evidence type="ECO:0000256" key="1">
    <source>
        <dbReference type="ARBA" id="ARBA00004123"/>
    </source>
</evidence>
<dbReference type="InterPro" id="IPR040023">
    <property type="entry name" value="WBP4"/>
</dbReference>
<evidence type="ECO:0000259" key="7">
    <source>
        <dbReference type="PROSITE" id="PS50171"/>
    </source>
</evidence>
<dbReference type="GO" id="GO:0000398">
    <property type="term" value="P:mRNA splicing, via spliceosome"/>
    <property type="evidence" value="ECO:0007669"/>
    <property type="project" value="InterPro"/>
</dbReference>
<keyword evidence="4" id="KW-0862">Zinc</keyword>
<dbReference type="InterPro" id="IPR003604">
    <property type="entry name" value="Matrin/U1-like-C_Znf_C2H2"/>
</dbReference>
<accession>A0A6A4KSY6</accession>
<dbReference type="GO" id="GO:0008270">
    <property type="term" value="F:zinc ion binding"/>
    <property type="evidence" value="ECO:0007669"/>
    <property type="project" value="UniProtKB-KW"/>
</dbReference>
<dbReference type="OrthoDB" id="191651at2759"/>
<feature type="region of interest" description="Disordered" evidence="6">
    <location>
        <begin position="166"/>
        <end position="204"/>
    </location>
</feature>
<dbReference type="GO" id="GO:0071011">
    <property type="term" value="C:precatalytic spliceosome"/>
    <property type="evidence" value="ECO:0007669"/>
    <property type="project" value="TreeGrafter"/>
</dbReference>
<keyword evidence="9" id="KW-1185">Reference proteome</keyword>
<keyword evidence="5" id="KW-0539">Nucleus</keyword>
<protein>
    <recommendedName>
        <fullName evidence="7">Matrin-type domain-containing protein</fullName>
    </recommendedName>
</protein>
<organism evidence="8 9">
    <name type="scientific">Rhododendron williamsianum</name>
    <dbReference type="NCBI Taxonomy" id="262921"/>
    <lineage>
        <taxon>Eukaryota</taxon>
        <taxon>Viridiplantae</taxon>
        <taxon>Streptophyta</taxon>
        <taxon>Embryophyta</taxon>
        <taxon>Tracheophyta</taxon>
        <taxon>Spermatophyta</taxon>
        <taxon>Magnoliopsida</taxon>
        <taxon>eudicotyledons</taxon>
        <taxon>Gunneridae</taxon>
        <taxon>Pentapetalae</taxon>
        <taxon>asterids</taxon>
        <taxon>Ericales</taxon>
        <taxon>Ericaceae</taxon>
        <taxon>Ericoideae</taxon>
        <taxon>Rhodoreae</taxon>
        <taxon>Rhododendron</taxon>
    </lineage>
</organism>
<sequence length="308" mass="33946">MPFSPLPCQYWVSQGNKWCDFCKIFISNNPTSIRNHELGQRHKDSVAKRLVTMRQEKAAKEKEQKEAARALEQIETSDALVLTDMFLYLIFSSSHSIVHQKAKRSYEKDISAFKDARVSNANAFVAQEDDQGTVNAEEVIMATSIGSMTALQAIMWVTREEAFAAAQTSSNAAPKKPIFKKPSAGSESRSVSENKGGTQSQNGAAATGLVVSAPLNPTRTVKGAPSSLTLNKRKRQDGKPKILSEEEKAAIKAREAARKRVEEREKPLLASIGSDLNRKTNTSCIKSCWKMMFFLGIAVMFNGIVTLL</sequence>
<dbReference type="PANTHER" id="PTHR13173:SF10">
    <property type="entry name" value="WW DOMAIN-BINDING PROTEIN 4"/>
    <property type="match status" value="1"/>
</dbReference>